<keyword evidence="2" id="KW-1185">Reference proteome</keyword>
<proteinExistence type="predicted"/>
<gene>
    <name evidence="1" type="ORF">SEA_TRINA_107</name>
</gene>
<accession>A0A2D0ZN05</accession>
<sequence>MTEEQDILRDLNSVAEFNDISKLLNDPTIDKALTYTIQLLAKPDVPAKVAAPLIVELEAMAFKFKMQGKSYMIINKSQPKAAEKKNIYLSMSEGLQRLADSLKYLVRTF</sequence>
<evidence type="ECO:0000313" key="2">
    <source>
        <dbReference type="Proteomes" id="UP000231419"/>
    </source>
</evidence>
<name>A0A2D0ZN05_9CAUD</name>
<dbReference type="Proteomes" id="UP000231419">
    <property type="component" value="Segment"/>
</dbReference>
<dbReference type="EMBL" id="MF668286">
    <property type="protein sequence ID" value="ASZ74921.1"/>
    <property type="molecule type" value="Genomic_DNA"/>
</dbReference>
<reference evidence="2" key="1">
    <citation type="submission" date="2017-08" db="EMBL/GenBank/DDBJ databases">
        <authorList>
            <person name="de Groot N.N."/>
        </authorList>
    </citation>
    <scope>NUCLEOTIDE SEQUENCE [LARGE SCALE GENOMIC DNA]</scope>
</reference>
<organism evidence="1 2">
    <name type="scientific">Rhodococcus phage Trina</name>
    <dbReference type="NCBI Taxonomy" id="2027905"/>
    <lineage>
        <taxon>Viruses</taxon>
        <taxon>Duplodnaviria</taxon>
        <taxon>Heunggongvirae</taxon>
        <taxon>Uroviricota</taxon>
        <taxon>Caudoviricetes</taxon>
        <taxon>Trinavirus</taxon>
        <taxon>Trinavirus trina</taxon>
    </lineage>
</organism>
<evidence type="ECO:0000313" key="1">
    <source>
        <dbReference type="EMBL" id="ASZ74921.1"/>
    </source>
</evidence>
<protein>
    <submittedName>
        <fullName evidence="1">Uncharacterized protein</fullName>
    </submittedName>
</protein>